<sequence length="455" mass="51957">MTLRVQILKDKFSQSLGLPFKELLPESAIKLAISELKIKYKKRLFDPLITLWAFLSQVLDTDKTCHNAVSKIIAHLAESELEIPSTDTSGYCQARARLPEKLLEKLFNYSAQNLEEKVTEENLWCGRNVKVIDGSTVSMPDTVENQKQYPQPSSQQTGCGFPIAKIGVIFSLATGAAIALCIDVLNTHDIKLARRLYSFLKPNDVLLGDRAFCAYADLFAIKQLDCDAIFRKHSSRTTTMRKGKIIGDCDKLVTWYKPKSCPKGLSKDEFDALPKNITVREIYYYIVIPGFRTGRVSLITTLLDKATYSTLDIVGLYGKRWDVKLDLRHLKTTLGMDILRCKSPSMIRKEIHVYLLAYNLIRSLMWSAGITHNTPPNRLSLQGTRHHLLNFIPKLETAHSQKRIRLYRSLLKIIVHKVVPDRPARTEPRVTKRRPKAYPRLTKPRHELRKQLQTA</sequence>
<dbReference type="Proteomes" id="UP001223520">
    <property type="component" value="Plasmid unnamed1"/>
</dbReference>
<evidence type="ECO:0000313" key="3">
    <source>
        <dbReference type="EMBL" id="WGV28990.1"/>
    </source>
</evidence>
<reference evidence="3 4" key="1">
    <citation type="journal article" date="2023" name="Limnol Oceanogr Lett">
        <title>Environmental adaptations by the intertidal Antarctic cyanobacterium Halotia branconii CENA392 as revealed using long-read genome sequencing.</title>
        <authorList>
            <person name="Dextro R.B."/>
            <person name="Delbaje E."/>
            <person name="Freitas P.N.N."/>
            <person name="Geraldes V."/>
            <person name="Pinto E."/>
            <person name="Long P.F."/>
            <person name="Fiore M.F."/>
        </authorList>
    </citation>
    <scope>NUCLEOTIDE SEQUENCE [LARGE SCALE GENOMIC DNA]</scope>
    <source>
        <strain evidence="3 4">CENA392</strain>
        <plasmid evidence="3 4">unnamed1</plasmid>
    </source>
</reference>
<dbReference type="InterPro" id="IPR047952">
    <property type="entry name" value="Transpos_IS4"/>
</dbReference>
<name>A0AAJ6NYA5_9CYAN</name>
<dbReference type="KEGG" id="hbq:QI031_30995"/>
<dbReference type="RefSeq" id="WP_281486192.1">
    <property type="nucleotide sequence ID" value="NZ_CP124544.1"/>
</dbReference>
<geneLocation type="plasmid" evidence="3 4">
    <name>unnamed1</name>
</geneLocation>
<gene>
    <name evidence="3" type="ORF">QI031_30995</name>
</gene>
<feature type="compositionally biased region" description="Basic residues" evidence="1">
    <location>
        <begin position="431"/>
        <end position="448"/>
    </location>
</feature>
<dbReference type="Pfam" id="PF01609">
    <property type="entry name" value="DDE_Tnp_1"/>
    <property type="match status" value="1"/>
</dbReference>
<dbReference type="GO" id="GO:0006313">
    <property type="term" value="P:DNA transposition"/>
    <property type="evidence" value="ECO:0007669"/>
    <property type="project" value="InterPro"/>
</dbReference>
<evidence type="ECO:0000259" key="2">
    <source>
        <dbReference type="Pfam" id="PF01609"/>
    </source>
</evidence>
<dbReference type="InterPro" id="IPR002559">
    <property type="entry name" value="Transposase_11"/>
</dbReference>
<dbReference type="PANTHER" id="PTHR37529:SF1">
    <property type="entry name" value="TRANSPOSASE INSG FOR INSERTION SEQUENCE ELEMENT IS4-RELATED"/>
    <property type="match status" value="1"/>
</dbReference>
<keyword evidence="4" id="KW-1185">Reference proteome</keyword>
<accession>A0AAJ6NYA5</accession>
<feature type="domain" description="Transposase IS4-like" evidence="2">
    <location>
        <begin position="126"/>
        <end position="360"/>
    </location>
</feature>
<dbReference type="SUPFAM" id="SSF53098">
    <property type="entry name" value="Ribonuclease H-like"/>
    <property type="match status" value="1"/>
</dbReference>
<dbReference type="AlphaFoldDB" id="A0AAJ6NYA5"/>
<dbReference type="PANTHER" id="PTHR37529">
    <property type="entry name" value="TRANSPOSASE INSG FOR INSERTION SEQUENCE ELEMENT IS4-RELATED"/>
    <property type="match status" value="1"/>
</dbReference>
<dbReference type="GO" id="GO:0003677">
    <property type="term" value="F:DNA binding"/>
    <property type="evidence" value="ECO:0007669"/>
    <property type="project" value="InterPro"/>
</dbReference>
<evidence type="ECO:0000256" key="1">
    <source>
        <dbReference type="SAM" id="MobiDB-lite"/>
    </source>
</evidence>
<protein>
    <submittedName>
        <fullName evidence="3">IS4 family transposase</fullName>
    </submittedName>
</protein>
<dbReference type="GO" id="GO:0004803">
    <property type="term" value="F:transposase activity"/>
    <property type="evidence" value="ECO:0007669"/>
    <property type="project" value="InterPro"/>
</dbReference>
<dbReference type="EMBL" id="CP124544">
    <property type="protein sequence ID" value="WGV28990.1"/>
    <property type="molecule type" value="Genomic_DNA"/>
</dbReference>
<dbReference type="NCBIfam" id="NF033592">
    <property type="entry name" value="transpos_IS4_1"/>
    <property type="match status" value="1"/>
</dbReference>
<proteinExistence type="predicted"/>
<organism evidence="3 4">
    <name type="scientific">Halotia branconii CENA392</name>
    <dbReference type="NCBI Taxonomy" id="1539056"/>
    <lineage>
        <taxon>Bacteria</taxon>
        <taxon>Bacillati</taxon>
        <taxon>Cyanobacteriota</taxon>
        <taxon>Cyanophyceae</taxon>
        <taxon>Nostocales</taxon>
        <taxon>Nodulariaceae</taxon>
        <taxon>Halotia</taxon>
    </lineage>
</organism>
<evidence type="ECO:0000313" key="4">
    <source>
        <dbReference type="Proteomes" id="UP001223520"/>
    </source>
</evidence>
<keyword evidence="3" id="KW-0614">Plasmid</keyword>
<feature type="region of interest" description="Disordered" evidence="1">
    <location>
        <begin position="423"/>
        <end position="455"/>
    </location>
</feature>
<dbReference type="InterPro" id="IPR012337">
    <property type="entry name" value="RNaseH-like_sf"/>
</dbReference>